<gene>
    <name evidence="3" type="ORF">GH808_04915</name>
</gene>
<dbReference type="EMBL" id="WJBC01000005">
    <property type="protein sequence ID" value="MBC3803774.1"/>
    <property type="molecule type" value="Genomic_DNA"/>
</dbReference>
<feature type="domain" description="Type IV methyl-directed restriction enzyme EcoKMcrB subunit DNA-binding" evidence="2">
    <location>
        <begin position="163"/>
        <end position="310"/>
    </location>
</feature>
<evidence type="ECO:0000256" key="1">
    <source>
        <dbReference type="SAM" id="MobiDB-lite"/>
    </source>
</evidence>
<dbReference type="Pfam" id="PF12102">
    <property type="entry name" value="MrcB_N"/>
    <property type="match status" value="1"/>
</dbReference>
<sequence>MSWELLGPDKIIKTTELSDYTNTELYVPEELSGFFGSAGERLALIYNGREYPAYVETAGGNTKLKLSKVLIKKLDEAFPQYDSWFSDIKEPQKTPRLVITKESDHFIVRLLTGNKEPDINNDESSRTATEKAGQQRSGLNELFKKWISGYPNYYPRDFRFSFKDVINEEIPGVLAGLEPIKSGNYTVQGFAGDTQWAEIPWVMVTDKRIENSIENGLHLAYFLAMDSAKLYLSIVYAQRDAGRRTLAEKVNGLRQKVDTGSFKTNQQEIALPNAMLVSGTLCYREYSEDMPQNEVLEAEFEALRKIYDACVRSDSVQMSDTSEDQSSEEEKQQSEEPEEAVPEDRTESLLNELSNESDAEEKKEAPEIAPEIEKPVTAGAGIPFHEVDNEPDSAASADQEPEITMAAQTEALKNDFATVVALAEDIKRQQPHVAVTVNQNQEISRDENEKSEDEKGPEFGSDLKPYPLRNETLKPYLQLVLAKMANRGFIYSSELIKSYYLSLKSKPFVMIRGYVGSGKTSMPRLFAETIGANAENGRYVRVLVGKKWEDEKQLFGSLDSRGHFIPGPVMPILKSSKDHPEKPHFLLLDEMDQSPAEGYLRRLLEGINGNDEPFLTREDFGADVGAFREYGVLGFPDNLYIIGTINQGPESYPIEPRVIDSGNTLEMPAVEISAFPNFGSPVGESEWDNNQFKMLNNSQGLPEIIERLMVLLNELQNILVSFDHPIGYRGKNEILAFGINSGVEGLFSEQEVIDLAIVQRMLPILKQQPKMNQDVYRELACFGLKKEIRQRLLDEKSLTAFCRQLEALLKAKVLPCPRSGRQIIRILKNAIK</sequence>
<feature type="region of interest" description="Disordered" evidence="1">
    <location>
        <begin position="437"/>
        <end position="464"/>
    </location>
</feature>
<feature type="compositionally biased region" description="Basic and acidic residues" evidence="1">
    <location>
        <begin position="360"/>
        <end position="374"/>
    </location>
</feature>
<proteinExistence type="predicted"/>
<organism evidence="3 4">
    <name type="scientific">Acetobacterium fimetarium</name>
    <dbReference type="NCBI Taxonomy" id="52691"/>
    <lineage>
        <taxon>Bacteria</taxon>
        <taxon>Bacillati</taxon>
        <taxon>Bacillota</taxon>
        <taxon>Clostridia</taxon>
        <taxon>Eubacteriales</taxon>
        <taxon>Eubacteriaceae</taxon>
        <taxon>Acetobacterium</taxon>
    </lineage>
</organism>
<feature type="compositionally biased region" description="Basic and acidic residues" evidence="1">
    <location>
        <begin position="443"/>
        <end position="457"/>
    </location>
</feature>
<dbReference type="Gene3D" id="3.40.50.300">
    <property type="entry name" value="P-loop containing nucleotide triphosphate hydrolases"/>
    <property type="match status" value="1"/>
</dbReference>
<reference evidence="3 4" key="1">
    <citation type="journal article" date="2020" name="mSystems">
        <title>Defining Genomic and Predicted Metabolic Features of the Acetobacterium Genus.</title>
        <authorList>
            <person name="Ross D.E."/>
            <person name="Marshall C.W."/>
            <person name="Gulliver D."/>
            <person name="May H.D."/>
            <person name="Norman R.S."/>
        </authorList>
    </citation>
    <scope>NUCLEOTIDE SEQUENCE [LARGE SCALE GENOMIC DNA]</scope>
    <source>
        <strain evidence="3 4">DSM 8238</strain>
    </source>
</reference>
<accession>A0ABR6WU50</accession>
<dbReference type="RefSeq" id="WP_186841685.1">
    <property type="nucleotide sequence ID" value="NZ_WJBC01000005.1"/>
</dbReference>
<comment type="caution">
    <text evidence="3">The sequence shown here is derived from an EMBL/GenBank/DDBJ whole genome shotgun (WGS) entry which is preliminary data.</text>
</comment>
<evidence type="ECO:0000259" key="2">
    <source>
        <dbReference type="Pfam" id="PF12102"/>
    </source>
</evidence>
<keyword evidence="4" id="KW-1185">Reference proteome</keyword>
<feature type="region of interest" description="Disordered" evidence="1">
    <location>
        <begin position="314"/>
        <end position="377"/>
    </location>
</feature>
<evidence type="ECO:0000313" key="4">
    <source>
        <dbReference type="Proteomes" id="UP000603234"/>
    </source>
</evidence>
<evidence type="ECO:0000313" key="3">
    <source>
        <dbReference type="EMBL" id="MBC3803774.1"/>
    </source>
</evidence>
<dbReference type="InterPro" id="IPR027417">
    <property type="entry name" value="P-loop_NTPase"/>
</dbReference>
<protein>
    <submittedName>
        <fullName evidence="3">DUF3578 domain-containing protein</fullName>
    </submittedName>
</protein>
<name>A0ABR6WU50_9FIRM</name>
<dbReference type="Gene3D" id="3.30.920.90">
    <property type="match status" value="1"/>
</dbReference>
<dbReference type="SUPFAM" id="SSF52540">
    <property type="entry name" value="P-loop containing nucleoside triphosphate hydrolases"/>
    <property type="match status" value="1"/>
</dbReference>
<dbReference type="Proteomes" id="UP000603234">
    <property type="component" value="Unassembled WGS sequence"/>
</dbReference>
<dbReference type="InterPro" id="IPR021961">
    <property type="entry name" value="McrB_DNA-bd"/>
</dbReference>